<dbReference type="PANTHER" id="PTHR11451:SF44">
    <property type="entry name" value="THREONINE--TRNA LIGASE, CHLOROPLASTIC_MITOCHONDRIAL 2"/>
    <property type="match status" value="1"/>
</dbReference>
<accession>A0A3S3PX12</accession>
<dbReference type="AlphaFoldDB" id="A0A3S3PX12"/>
<dbReference type="STRING" id="1965070.A0A3S3PX12"/>
<reference evidence="4 5" key="1">
    <citation type="journal article" date="2018" name="Gigascience">
        <title>Genomes of trombidid mites reveal novel predicted allergens and laterally-transferred genes associated with secondary metabolism.</title>
        <authorList>
            <person name="Dong X."/>
            <person name="Chaisiri K."/>
            <person name="Xia D."/>
            <person name="Armstrong S.D."/>
            <person name="Fang Y."/>
            <person name="Donnelly M.J."/>
            <person name="Kadowaki T."/>
            <person name="McGarry J.W."/>
            <person name="Darby A.C."/>
            <person name="Makepeace B.L."/>
        </authorList>
    </citation>
    <scope>NUCLEOTIDE SEQUENCE [LARGE SCALE GENOMIC DNA]</scope>
    <source>
        <strain evidence="4">UoL-WK</strain>
    </source>
</reference>
<evidence type="ECO:0000313" key="2">
    <source>
        <dbReference type="EMBL" id="RWS03285.1"/>
    </source>
</evidence>
<dbReference type="EMBL" id="NCKU01006539">
    <property type="protein sequence ID" value="RWS03401.1"/>
    <property type="molecule type" value="Genomic_DNA"/>
</dbReference>
<keyword evidence="5" id="KW-1185">Reference proteome</keyword>
<dbReference type="Gene3D" id="3.10.20.30">
    <property type="match status" value="1"/>
</dbReference>
<keyword evidence="1" id="KW-0648">Protein biosynthesis</keyword>
<dbReference type="GO" id="GO:0000166">
    <property type="term" value="F:nucleotide binding"/>
    <property type="evidence" value="ECO:0007669"/>
    <property type="project" value="InterPro"/>
</dbReference>
<evidence type="ECO:0000313" key="5">
    <source>
        <dbReference type="Proteomes" id="UP000285301"/>
    </source>
</evidence>
<dbReference type="OrthoDB" id="5870821at2759"/>
<dbReference type="GO" id="GO:0005840">
    <property type="term" value="C:ribosome"/>
    <property type="evidence" value="ECO:0007669"/>
    <property type="project" value="UniProtKB-KW"/>
</dbReference>
<evidence type="ECO:0000313" key="3">
    <source>
        <dbReference type="EMBL" id="RWS03401.1"/>
    </source>
</evidence>
<comment type="caution">
    <text evidence="4">The sequence shown here is derived from an EMBL/GenBank/DDBJ whole genome shotgun (WGS) entry which is preliminary data.</text>
</comment>
<evidence type="ECO:0000256" key="1">
    <source>
        <dbReference type="ARBA" id="ARBA00022917"/>
    </source>
</evidence>
<dbReference type="CDD" id="cd01667">
    <property type="entry name" value="TGS_ThrRS"/>
    <property type="match status" value="1"/>
</dbReference>
<evidence type="ECO:0000313" key="4">
    <source>
        <dbReference type="EMBL" id="RWS17945.1"/>
    </source>
</evidence>
<dbReference type="EMBL" id="NCKU01006648">
    <property type="protein sequence ID" value="RWS03285.1"/>
    <property type="molecule type" value="Genomic_DNA"/>
</dbReference>
<proteinExistence type="predicted"/>
<dbReference type="InterPro" id="IPR012675">
    <property type="entry name" value="Beta-grasp_dom_sf"/>
</dbReference>
<dbReference type="PANTHER" id="PTHR11451">
    <property type="entry name" value="THREONINE-TRNA LIGASE"/>
    <property type="match status" value="1"/>
</dbReference>
<dbReference type="Gene3D" id="3.30.980.10">
    <property type="entry name" value="Threonyl-trna Synthetase, Chain A, domain 2"/>
    <property type="match status" value="1"/>
</dbReference>
<reference evidence="4" key="2">
    <citation type="submission" date="2018-11" db="EMBL/GenBank/DDBJ databases">
        <title>Trombidioid mite genomics.</title>
        <authorList>
            <person name="Dong X."/>
        </authorList>
    </citation>
    <scope>NUCLEOTIDE SEQUENCE</scope>
    <source>
        <strain evidence="4">UoL-WK</strain>
    </source>
</reference>
<dbReference type="GO" id="GO:0004829">
    <property type="term" value="F:threonine-tRNA ligase activity"/>
    <property type="evidence" value="ECO:0007669"/>
    <property type="project" value="TreeGrafter"/>
</dbReference>
<dbReference type="SUPFAM" id="SSF55186">
    <property type="entry name" value="ThrRS/AlaRS common domain"/>
    <property type="match status" value="1"/>
</dbReference>
<gene>
    <name evidence="2" type="ORF">B4U79_00384</name>
    <name evidence="3" type="ORF">B4U79_01624</name>
    <name evidence="4" type="ORF">B4U79_10408</name>
</gene>
<name>A0A3S3PX12_9ACAR</name>
<dbReference type="GO" id="GO:0005739">
    <property type="term" value="C:mitochondrion"/>
    <property type="evidence" value="ECO:0007669"/>
    <property type="project" value="TreeGrafter"/>
</dbReference>
<dbReference type="EMBL" id="NCKU01000015">
    <property type="protein sequence ID" value="RWS17945.1"/>
    <property type="molecule type" value="Genomic_DNA"/>
</dbReference>
<keyword evidence="4" id="KW-0689">Ribosomal protein</keyword>
<dbReference type="GO" id="GO:0006435">
    <property type="term" value="P:threonyl-tRNA aminoacylation"/>
    <property type="evidence" value="ECO:0007669"/>
    <property type="project" value="TreeGrafter"/>
</dbReference>
<sequence length="338" mass="39074">MLAKKCLLNSNSPLTAFTAFKFIENGSKCVSTAVFAQNVQQSSAHRSVANTLFDEQKKKKFAEIGRIRKIEVRVKNVKPDEEVTLIMNENISTPFNCAQHIHELFVKRSVVAEIDNGVLWDMHRPLTHNCALNFRHFKEEDPRELNKIFWRSCSFLLGMVIEKTFKDNIPVLLHSWPKPDVKSGSFVYDVELPSLSNWKPTESELRTLTAMFWKIRQSCFKFERLDVNIDIAKELFAHNHHKIKQLDSILTNSKETHTISVYRVNDHIDYSIGPMIPDTSYVGRVTVSSVHQISANGRKLYRFQGIAIPSQLRINFFAYRVLMDRSQKLNRSPFPSVF</sequence>
<organism evidence="4 5">
    <name type="scientific">Dinothrombium tinctorium</name>
    <dbReference type="NCBI Taxonomy" id="1965070"/>
    <lineage>
        <taxon>Eukaryota</taxon>
        <taxon>Metazoa</taxon>
        <taxon>Ecdysozoa</taxon>
        <taxon>Arthropoda</taxon>
        <taxon>Chelicerata</taxon>
        <taxon>Arachnida</taxon>
        <taxon>Acari</taxon>
        <taxon>Acariformes</taxon>
        <taxon>Trombidiformes</taxon>
        <taxon>Prostigmata</taxon>
        <taxon>Anystina</taxon>
        <taxon>Parasitengona</taxon>
        <taxon>Trombidioidea</taxon>
        <taxon>Trombidiidae</taxon>
        <taxon>Dinothrombium</taxon>
    </lineage>
</organism>
<keyword evidence="4" id="KW-0687">Ribonucleoprotein</keyword>
<dbReference type="Proteomes" id="UP000285301">
    <property type="component" value="Unassembled WGS sequence"/>
</dbReference>
<dbReference type="InterPro" id="IPR018163">
    <property type="entry name" value="Thr/Ala-tRNA-synth_IIc_edit"/>
</dbReference>
<protein>
    <submittedName>
        <fullName evidence="4">39S ribosomal protein L39-like protein</fullName>
    </submittedName>
</protein>